<proteinExistence type="predicted"/>
<dbReference type="EMBL" id="JSWE01000002">
    <property type="protein sequence ID" value="KIE06300.1"/>
    <property type="molecule type" value="Genomic_DNA"/>
</dbReference>
<reference evidence="1 2" key="1">
    <citation type="submission" date="2014-11" db="EMBL/GenBank/DDBJ databases">
        <title>A Rickettsiales Symbiont of Amoebae With Ancient Features.</title>
        <authorList>
            <person name="Schulz F."/>
            <person name="Martijn J."/>
            <person name="Wascher F."/>
            <person name="Kostanjsek R."/>
            <person name="Ettema T.J."/>
            <person name="Horn M."/>
        </authorList>
    </citation>
    <scope>NUCLEOTIDE SEQUENCE [LARGE SCALE GENOMIC DNA]</scope>
    <source>
        <strain evidence="1 2">UWC36</strain>
    </source>
</reference>
<evidence type="ECO:0000313" key="1">
    <source>
        <dbReference type="EMBL" id="KIE06300.1"/>
    </source>
</evidence>
<gene>
    <name evidence="1" type="ORF">NF27_AB00010</name>
</gene>
<sequence>MLTKNLQVIDAPYTAENSYLFGDDWKAEDVEHCRLHTWELSNDMELKIELSKAREVIKIIETGNNGGRYDYDFCLTDKCWGSNSNTLQGAIHNAMGHKLIIPKGFSLPGINGKFYNGLLDDLLQKMGAELQKEQP</sequence>
<protein>
    <submittedName>
        <fullName evidence="1">Uncharacterized protein</fullName>
    </submittedName>
</protein>
<keyword evidence="2" id="KW-1185">Reference proteome</keyword>
<evidence type="ECO:0000313" key="2">
    <source>
        <dbReference type="Proteomes" id="UP000031258"/>
    </source>
</evidence>
<dbReference type="Proteomes" id="UP000031258">
    <property type="component" value="Unassembled WGS sequence"/>
</dbReference>
<comment type="caution">
    <text evidence="1">The sequence shown here is derived from an EMBL/GenBank/DDBJ whole genome shotgun (WGS) entry which is preliminary data.</text>
</comment>
<organism evidence="1 2">
    <name type="scientific">Candidatus Jidaibacter acanthamoebae</name>
    <dbReference type="NCBI Taxonomy" id="86105"/>
    <lineage>
        <taxon>Bacteria</taxon>
        <taxon>Pseudomonadati</taxon>
        <taxon>Pseudomonadota</taxon>
        <taxon>Alphaproteobacteria</taxon>
        <taxon>Rickettsiales</taxon>
        <taxon>Candidatus Midichloriaceae</taxon>
        <taxon>Candidatus Jidaibacter</taxon>
    </lineage>
</organism>
<accession>A0A0C1R211</accession>
<name>A0A0C1R211_9RICK</name>
<dbReference type="STRING" id="86105.NF27_AB00010"/>
<dbReference type="AlphaFoldDB" id="A0A0C1R211"/>